<name>A0A7Y0DX48_9PROT</name>
<gene>
    <name evidence="6" type="ORF">HH303_01925</name>
</gene>
<evidence type="ECO:0000256" key="1">
    <source>
        <dbReference type="ARBA" id="ARBA00023015"/>
    </source>
</evidence>
<evidence type="ECO:0000259" key="5">
    <source>
        <dbReference type="PROSITE" id="PS50977"/>
    </source>
</evidence>
<evidence type="ECO:0000256" key="4">
    <source>
        <dbReference type="PROSITE-ProRule" id="PRU00335"/>
    </source>
</evidence>
<keyword evidence="7" id="KW-1185">Reference proteome</keyword>
<dbReference type="Pfam" id="PF00440">
    <property type="entry name" value="TetR_N"/>
    <property type="match status" value="1"/>
</dbReference>
<keyword evidence="2 4" id="KW-0238">DNA-binding</keyword>
<dbReference type="InterPro" id="IPR001647">
    <property type="entry name" value="HTH_TetR"/>
</dbReference>
<comment type="caution">
    <text evidence="6">The sequence shown here is derived from an EMBL/GenBank/DDBJ whole genome shotgun (WGS) entry which is preliminary data.</text>
</comment>
<accession>A0A7Y0DX48</accession>
<evidence type="ECO:0000313" key="7">
    <source>
        <dbReference type="Proteomes" id="UP000539372"/>
    </source>
</evidence>
<protein>
    <submittedName>
        <fullName evidence="6">TetR/AcrR family transcriptional regulator</fullName>
    </submittedName>
</protein>
<keyword evidence="3" id="KW-0804">Transcription</keyword>
<keyword evidence="1" id="KW-0805">Transcription regulation</keyword>
<dbReference type="Proteomes" id="UP000539372">
    <property type="component" value="Unassembled WGS sequence"/>
</dbReference>
<dbReference type="InterPro" id="IPR009057">
    <property type="entry name" value="Homeodomain-like_sf"/>
</dbReference>
<evidence type="ECO:0000256" key="3">
    <source>
        <dbReference type="ARBA" id="ARBA00023163"/>
    </source>
</evidence>
<dbReference type="PANTHER" id="PTHR47506">
    <property type="entry name" value="TRANSCRIPTIONAL REGULATORY PROTEIN"/>
    <property type="match status" value="1"/>
</dbReference>
<dbReference type="AlphaFoldDB" id="A0A7Y0DX48"/>
<feature type="DNA-binding region" description="H-T-H motif" evidence="4">
    <location>
        <begin position="25"/>
        <end position="44"/>
    </location>
</feature>
<dbReference type="GO" id="GO:0003677">
    <property type="term" value="F:DNA binding"/>
    <property type="evidence" value="ECO:0007669"/>
    <property type="project" value="UniProtKB-UniRule"/>
</dbReference>
<dbReference type="Gene3D" id="1.10.357.10">
    <property type="entry name" value="Tetracycline Repressor, domain 2"/>
    <property type="match status" value="1"/>
</dbReference>
<feature type="domain" description="HTH tetR-type" evidence="5">
    <location>
        <begin position="2"/>
        <end position="62"/>
    </location>
</feature>
<organism evidence="6 7">
    <name type="scientific">Pacificispira spongiicola</name>
    <dbReference type="NCBI Taxonomy" id="2729598"/>
    <lineage>
        <taxon>Bacteria</taxon>
        <taxon>Pseudomonadati</taxon>
        <taxon>Pseudomonadota</taxon>
        <taxon>Alphaproteobacteria</taxon>
        <taxon>Rhodospirillales</taxon>
        <taxon>Rhodospirillaceae</taxon>
        <taxon>Pacificispira</taxon>
    </lineage>
</organism>
<evidence type="ECO:0000313" key="6">
    <source>
        <dbReference type="EMBL" id="NMM43217.1"/>
    </source>
</evidence>
<reference evidence="6 7" key="1">
    <citation type="submission" date="2020-04" db="EMBL/GenBank/DDBJ databases">
        <title>Rhodospirillaceae bacterium KN72 isolated from deep sea.</title>
        <authorList>
            <person name="Zhang D.-C."/>
        </authorList>
    </citation>
    <scope>NUCLEOTIDE SEQUENCE [LARGE SCALE GENOMIC DNA]</scope>
    <source>
        <strain evidence="6 7">KN72</strain>
    </source>
</reference>
<dbReference type="EMBL" id="JABBNT010000001">
    <property type="protein sequence ID" value="NMM43217.1"/>
    <property type="molecule type" value="Genomic_DNA"/>
</dbReference>
<dbReference type="PANTHER" id="PTHR47506:SF1">
    <property type="entry name" value="HTH-TYPE TRANSCRIPTIONAL REGULATOR YJDC"/>
    <property type="match status" value="1"/>
</dbReference>
<evidence type="ECO:0000256" key="2">
    <source>
        <dbReference type="ARBA" id="ARBA00023125"/>
    </source>
</evidence>
<dbReference type="PROSITE" id="PS50977">
    <property type="entry name" value="HTH_TETR_2"/>
    <property type="match status" value="1"/>
</dbReference>
<sequence>MIDTMTKIAAGLERAFATQGFAEPSVEDLRDAAGVSLRTLYKYAPSRSEMVYAALEHRHRRYLSHMFDDLPATPSDALPALMDRVGSWMRRESSHGCLFHTAVAAAPGDERLRKLLQDHKADVAFRGAGALHLVGHETELMIILEGLTQSWPLHGDNAVQAAKHLGAALMQETSPA</sequence>
<proteinExistence type="predicted"/>
<dbReference type="SUPFAM" id="SSF46689">
    <property type="entry name" value="Homeodomain-like"/>
    <property type="match status" value="1"/>
</dbReference>